<organism evidence="2 3">
    <name type="scientific">Allosaccharopolyspora coralli</name>
    <dbReference type="NCBI Taxonomy" id="2665642"/>
    <lineage>
        <taxon>Bacteria</taxon>
        <taxon>Bacillati</taxon>
        <taxon>Actinomycetota</taxon>
        <taxon>Actinomycetes</taxon>
        <taxon>Pseudonocardiales</taxon>
        <taxon>Pseudonocardiaceae</taxon>
        <taxon>Allosaccharopolyspora</taxon>
    </lineage>
</organism>
<keyword evidence="1" id="KW-0472">Membrane</keyword>
<evidence type="ECO:0000313" key="3">
    <source>
        <dbReference type="Proteomes" id="UP000371041"/>
    </source>
</evidence>
<keyword evidence="1" id="KW-1133">Transmembrane helix</keyword>
<proteinExistence type="predicted"/>
<dbReference type="AlphaFoldDB" id="A0A5Q3QG75"/>
<sequence>MRAWTVRQWGAAGVAAIGTALLMGMATAIIDNPVFVRMIPTPWWAYLVWITSAVLLGLIVGTYVTPRGQVKRSDSAQHRPTLGAVLLAWFAVGCPTCNMLVVLALGASGAVTWFQPLQPVLAVLSLVLLGLALRSRLRNAESCPVPNSSVSVLDSGGVRGTDGA</sequence>
<dbReference type="KEGG" id="sace:GIY23_12130"/>
<evidence type="ECO:0000313" key="2">
    <source>
        <dbReference type="EMBL" id="QGK72234.1"/>
    </source>
</evidence>
<evidence type="ECO:0000256" key="1">
    <source>
        <dbReference type="SAM" id="Phobius"/>
    </source>
</evidence>
<gene>
    <name evidence="2" type="ORF">GIY23_12130</name>
</gene>
<keyword evidence="1" id="KW-0812">Transmembrane</keyword>
<dbReference type="EMBL" id="CP045929">
    <property type="protein sequence ID" value="QGK72234.1"/>
    <property type="molecule type" value="Genomic_DNA"/>
</dbReference>
<dbReference type="Proteomes" id="UP000371041">
    <property type="component" value="Chromosome"/>
</dbReference>
<reference evidence="3" key="1">
    <citation type="submission" date="2019-11" db="EMBL/GenBank/DDBJ databases">
        <title>The complete genome sequence of Saccharopolyspora sp. E2A.</title>
        <authorList>
            <person name="Zhang G."/>
        </authorList>
    </citation>
    <scope>NUCLEOTIDE SEQUENCE [LARGE SCALE GENOMIC DNA]</scope>
    <source>
        <strain evidence="3">E2A</strain>
    </source>
</reference>
<feature type="transmembrane region" description="Helical" evidence="1">
    <location>
        <begin position="113"/>
        <end position="133"/>
    </location>
</feature>
<keyword evidence="3" id="KW-1185">Reference proteome</keyword>
<name>A0A5Q3QG75_9PSEU</name>
<protein>
    <submittedName>
        <fullName evidence="2">Uncharacterized protein</fullName>
    </submittedName>
</protein>
<feature type="transmembrane region" description="Helical" evidence="1">
    <location>
        <begin position="44"/>
        <end position="64"/>
    </location>
</feature>
<accession>A0A5Q3QG75</accession>
<feature type="transmembrane region" description="Helical" evidence="1">
    <location>
        <begin position="85"/>
        <end position="107"/>
    </location>
</feature>